<evidence type="ECO:0000313" key="2">
    <source>
        <dbReference type="Proteomes" id="UP001251524"/>
    </source>
</evidence>
<organism evidence="1 2">
    <name type="scientific">Lysobacter niastensis</name>
    <dbReference type="NCBI Taxonomy" id="380629"/>
    <lineage>
        <taxon>Bacteria</taxon>
        <taxon>Pseudomonadati</taxon>
        <taxon>Pseudomonadota</taxon>
        <taxon>Gammaproteobacteria</taxon>
        <taxon>Lysobacterales</taxon>
        <taxon>Lysobacteraceae</taxon>
        <taxon>Lysobacter</taxon>
    </lineage>
</organism>
<reference evidence="1 2" key="1">
    <citation type="submission" date="2023-07" db="EMBL/GenBank/DDBJ databases">
        <title>Sorghum-associated microbial communities from plants grown in Nebraska, USA.</title>
        <authorList>
            <person name="Schachtman D."/>
        </authorList>
    </citation>
    <scope>NUCLEOTIDE SEQUENCE [LARGE SCALE GENOMIC DNA]</scope>
    <source>
        <strain evidence="1 2">BE198</strain>
    </source>
</reference>
<comment type="caution">
    <text evidence="1">The sequence shown here is derived from an EMBL/GenBank/DDBJ whole genome shotgun (WGS) entry which is preliminary data.</text>
</comment>
<keyword evidence="2" id="KW-1185">Reference proteome</keyword>
<accession>A0ABU1W9N3</accession>
<evidence type="ECO:0000313" key="1">
    <source>
        <dbReference type="EMBL" id="MDR7134035.1"/>
    </source>
</evidence>
<protein>
    <submittedName>
        <fullName evidence="1">Uncharacterized protein</fullName>
    </submittedName>
</protein>
<gene>
    <name evidence="1" type="ORF">J2X06_001219</name>
</gene>
<dbReference type="Proteomes" id="UP001251524">
    <property type="component" value="Unassembled WGS sequence"/>
</dbReference>
<name>A0ABU1W9N3_9GAMM</name>
<dbReference type="RefSeq" id="WP_310059653.1">
    <property type="nucleotide sequence ID" value="NZ_JAVDVY010000001.1"/>
</dbReference>
<dbReference type="EMBL" id="JAVDVY010000001">
    <property type="protein sequence ID" value="MDR7134035.1"/>
    <property type="molecule type" value="Genomic_DNA"/>
</dbReference>
<proteinExistence type="predicted"/>
<sequence length="44" mass="4538">MPFVPAFANATRAALRGRMSVAGPLVIGATNNNRNNASLPRAGD</sequence>